<protein>
    <submittedName>
        <fullName evidence="2">Competence protein</fullName>
    </submittedName>
</protein>
<evidence type="ECO:0000313" key="2">
    <source>
        <dbReference type="EMBL" id="ALX50345.1"/>
    </source>
</evidence>
<dbReference type="RefSeq" id="WP_068447764.1">
    <property type="nucleotide sequence ID" value="NZ_CP013862.1"/>
</dbReference>
<evidence type="ECO:0000313" key="3">
    <source>
        <dbReference type="Proteomes" id="UP000050331"/>
    </source>
</evidence>
<dbReference type="STRING" id="1472767.AOX59_18240"/>
<dbReference type="PANTHER" id="PTHR47505:SF1">
    <property type="entry name" value="DNA UTILIZATION PROTEIN YHGH"/>
    <property type="match status" value="1"/>
</dbReference>
<dbReference type="OrthoDB" id="9779910at2"/>
<name>A0A0U4EIP1_9BACI</name>
<dbReference type="CDD" id="cd06223">
    <property type="entry name" value="PRTases_typeI"/>
    <property type="match status" value="1"/>
</dbReference>
<evidence type="ECO:0000256" key="1">
    <source>
        <dbReference type="ARBA" id="ARBA00008007"/>
    </source>
</evidence>
<sequence>MNCLWCDTDIIPEISWKTIIQPPERKKLCPSCEDQLQILQGKRCSTCSRESEEEMCSDCRRWKLSRHDAPLEWNYSVFTYNDRMQEMISRWKYRGDYSLGNAFENYYRKAFSRIVSFLPKDTAAVPIPLSEERIKERGFNQSGMLAGFLPLETVELLVRTHSEKQSKRTRRERITAENPFRTEQTFNKPVILADDIYTTGTTLHHAAFILKRNGCPAVYALTLIRG</sequence>
<dbReference type="KEGG" id="lao:AOX59_18240"/>
<dbReference type="InterPro" id="IPR029057">
    <property type="entry name" value="PRTase-like"/>
</dbReference>
<accession>A0A0U4EIP1</accession>
<dbReference type="PANTHER" id="PTHR47505">
    <property type="entry name" value="DNA UTILIZATION PROTEIN YHGH"/>
    <property type="match status" value="1"/>
</dbReference>
<dbReference type="EMBL" id="CP013862">
    <property type="protein sequence ID" value="ALX50345.1"/>
    <property type="molecule type" value="Genomic_DNA"/>
</dbReference>
<dbReference type="Proteomes" id="UP000050331">
    <property type="component" value="Chromosome"/>
</dbReference>
<proteinExistence type="inferred from homology"/>
<dbReference type="InterPro" id="IPR051910">
    <property type="entry name" value="ComF/GntX_DNA_util-trans"/>
</dbReference>
<dbReference type="Gene3D" id="3.40.50.2020">
    <property type="match status" value="1"/>
</dbReference>
<keyword evidence="3" id="KW-1185">Reference proteome</keyword>
<dbReference type="InterPro" id="IPR000836">
    <property type="entry name" value="PRTase_dom"/>
</dbReference>
<gene>
    <name evidence="2" type="ORF">AOX59_18240</name>
</gene>
<reference evidence="2 3" key="1">
    <citation type="submission" date="2016-01" db="EMBL/GenBank/DDBJ databases">
        <title>Complete genome sequence of strain Lentibacillus amyloliquefaciens LAM0015T isolated from saline sediment.</title>
        <authorList>
            <person name="Wang J.-L."/>
            <person name="He M.-X."/>
        </authorList>
    </citation>
    <scope>NUCLEOTIDE SEQUENCE [LARGE SCALE GENOMIC DNA]</scope>
    <source>
        <strain evidence="2 3">LAM0015</strain>
    </source>
</reference>
<comment type="similarity">
    <text evidence="1">Belongs to the ComF/GntX family.</text>
</comment>
<organism evidence="2 3">
    <name type="scientific">Lentibacillus amyloliquefaciens</name>
    <dbReference type="NCBI Taxonomy" id="1472767"/>
    <lineage>
        <taxon>Bacteria</taxon>
        <taxon>Bacillati</taxon>
        <taxon>Bacillota</taxon>
        <taxon>Bacilli</taxon>
        <taxon>Bacillales</taxon>
        <taxon>Bacillaceae</taxon>
        <taxon>Lentibacillus</taxon>
    </lineage>
</organism>
<dbReference type="AlphaFoldDB" id="A0A0U4EIP1"/>
<dbReference type="SUPFAM" id="SSF53271">
    <property type="entry name" value="PRTase-like"/>
    <property type="match status" value="1"/>
</dbReference>